<sequence>MADNKIVVNIAGMDYTLISDQDENQIEQIADYVDKKIREIDNDKLTRENQLVLASLNIADEMYKLLIKHKNLRKEAEEPIENYPKIKEAYEDLEEENQLIKDDFEKSKKDFMESMKKIDELNSTINRLNDEIDKKNKINKSKDENLQKLRENLMSLQEENLDLQKENEDLKRDL</sequence>
<dbReference type="AlphaFoldDB" id="A0A6N2UKW7"/>
<dbReference type="InterPro" id="IPR053712">
    <property type="entry name" value="Bac_CellDiv_Activator"/>
</dbReference>
<dbReference type="Pfam" id="PF05164">
    <property type="entry name" value="ZapA"/>
    <property type="match status" value="1"/>
</dbReference>
<proteinExistence type="predicted"/>
<evidence type="ECO:0000313" key="2">
    <source>
        <dbReference type="EMBL" id="VYT16961.1"/>
    </source>
</evidence>
<dbReference type="InterPro" id="IPR036192">
    <property type="entry name" value="Cell_div_ZapA-like_sf"/>
</dbReference>
<accession>A0A6N2UKW7</accession>
<organism evidence="2">
    <name type="scientific">Anaerococcus vaginalis</name>
    <dbReference type="NCBI Taxonomy" id="33037"/>
    <lineage>
        <taxon>Bacteria</taxon>
        <taxon>Bacillati</taxon>
        <taxon>Bacillota</taxon>
        <taxon>Tissierellia</taxon>
        <taxon>Tissierellales</taxon>
        <taxon>Peptoniphilaceae</taxon>
        <taxon>Anaerococcus</taxon>
    </lineage>
</organism>
<dbReference type="GO" id="GO:0051301">
    <property type="term" value="P:cell division"/>
    <property type="evidence" value="ECO:0007669"/>
    <property type="project" value="UniProtKB-KW"/>
</dbReference>
<name>A0A6N2UKW7_9FIRM</name>
<dbReference type="InterPro" id="IPR007838">
    <property type="entry name" value="Cell_div_ZapA-like"/>
</dbReference>
<keyword evidence="2" id="KW-0131">Cell cycle</keyword>
<gene>
    <name evidence="2" type="primary">zapA</name>
    <name evidence="2" type="ORF">AVLFYP127_01120</name>
</gene>
<evidence type="ECO:0000256" key="1">
    <source>
        <dbReference type="SAM" id="Coils"/>
    </source>
</evidence>
<keyword evidence="2" id="KW-0132">Cell division</keyword>
<dbReference type="SUPFAM" id="SSF102829">
    <property type="entry name" value="Cell division protein ZapA-like"/>
    <property type="match status" value="1"/>
</dbReference>
<dbReference type="EMBL" id="CACRSW010000030">
    <property type="protein sequence ID" value="VYT16961.1"/>
    <property type="molecule type" value="Genomic_DNA"/>
</dbReference>
<protein>
    <submittedName>
        <fullName evidence="2">Cell division protein ZapA</fullName>
    </submittedName>
</protein>
<keyword evidence="1" id="KW-0175">Coiled coil</keyword>
<reference evidence="2" key="1">
    <citation type="submission" date="2019-11" db="EMBL/GenBank/DDBJ databases">
        <authorList>
            <person name="Feng L."/>
        </authorList>
    </citation>
    <scope>NUCLEOTIDE SEQUENCE</scope>
    <source>
        <strain evidence="2">AvaginalisLFYP127</strain>
    </source>
</reference>
<dbReference type="Gene3D" id="6.10.250.790">
    <property type="match status" value="1"/>
</dbReference>
<dbReference type="RefSeq" id="WP_156329519.1">
    <property type="nucleotide sequence ID" value="NZ_CACRSW010000030.1"/>
</dbReference>
<feature type="coiled-coil region" evidence="1">
    <location>
        <begin position="83"/>
        <end position="173"/>
    </location>
</feature>